<dbReference type="EMBL" id="HBIW01021789">
    <property type="protein sequence ID" value="CAE0703352.1"/>
    <property type="molecule type" value="Transcribed_RNA"/>
</dbReference>
<comment type="subcellular location">
    <subcellularLocation>
        <location evidence="1 5">Membrane</location>
        <topology evidence="1 5">Multi-pass membrane protein</topology>
    </subcellularLocation>
</comment>
<dbReference type="GO" id="GO:0005794">
    <property type="term" value="C:Golgi apparatus"/>
    <property type="evidence" value="ECO:0007669"/>
    <property type="project" value="TreeGrafter"/>
</dbReference>
<dbReference type="Pfam" id="PF03208">
    <property type="entry name" value="PRA1"/>
    <property type="match status" value="1"/>
</dbReference>
<evidence type="ECO:0000313" key="7">
    <source>
        <dbReference type="EMBL" id="CAH0376660.1"/>
    </source>
</evidence>
<protein>
    <recommendedName>
        <fullName evidence="5">PRA1 family protein</fullName>
    </recommendedName>
</protein>
<keyword evidence="3 5" id="KW-1133">Transmembrane helix</keyword>
<evidence type="ECO:0000256" key="1">
    <source>
        <dbReference type="ARBA" id="ARBA00004141"/>
    </source>
</evidence>
<dbReference type="EMBL" id="CAKKNE010000005">
    <property type="protein sequence ID" value="CAH0376660.1"/>
    <property type="molecule type" value="Genomic_DNA"/>
</dbReference>
<evidence type="ECO:0000256" key="3">
    <source>
        <dbReference type="ARBA" id="ARBA00022989"/>
    </source>
</evidence>
<evidence type="ECO:0000256" key="2">
    <source>
        <dbReference type="ARBA" id="ARBA00022692"/>
    </source>
</evidence>
<evidence type="ECO:0000256" key="5">
    <source>
        <dbReference type="RuleBase" id="RU363107"/>
    </source>
</evidence>
<dbReference type="PANTHER" id="PTHR19317">
    <property type="entry name" value="PRENYLATED RAB ACCEPTOR 1-RELATED"/>
    <property type="match status" value="1"/>
</dbReference>
<dbReference type="OrthoDB" id="203742at2759"/>
<dbReference type="AlphaFoldDB" id="A0A7S4A4L6"/>
<name>A0A7S4A4L6_9STRA</name>
<feature type="transmembrane region" description="Helical" evidence="5">
    <location>
        <begin position="73"/>
        <end position="96"/>
    </location>
</feature>
<accession>A0A7S4A4L6</accession>
<keyword evidence="2 5" id="KW-0812">Transmembrane</keyword>
<dbReference type="GO" id="GO:0016020">
    <property type="term" value="C:membrane"/>
    <property type="evidence" value="ECO:0007669"/>
    <property type="project" value="UniProtKB-SubCell"/>
</dbReference>
<dbReference type="InterPro" id="IPR004895">
    <property type="entry name" value="Prenylated_rab_accept_PRA1"/>
</dbReference>
<evidence type="ECO:0000313" key="6">
    <source>
        <dbReference type="EMBL" id="CAE0703352.1"/>
    </source>
</evidence>
<organism evidence="6">
    <name type="scientific">Pelagomonas calceolata</name>
    <dbReference type="NCBI Taxonomy" id="35677"/>
    <lineage>
        <taxon>Eukaryota</taxon>
        <taxon>Sar</taxon>
        <taxon>Stramenopiles</taxon>
        <taxon>Ochrophyta</taxon>
        <taxon>Pelagophyceae</taxon>
        <taxon>Pelagomonadales</taxon>
        <taxon>Pelagomonadaceae</taxon>
        <taxon>Pelagomonas</taxon>
    </lineage>
</organism>
<reference evidence="7" key="2">
    <citation type="submission" date="2021-11" db="EMBL/GenBank/DDBJ databases">
        <authorList>
            <consortium name="Genoscope - CEA"/>
            <person name="William W."/>
        </authorList>
    </citation>
    <scope>NUCLEOTIDE SEQUENCE</scope>
</reference>
<keyword evidence="4 5" id="KW-0472">Membrane</keyword>
<evidence type="ECO:0000313" key="8">
    <source>
        <dbReference type="Proteomes" id="UP000789595"/>
    </source>
</evidence>
<proteinExistence type="inferred from homology"/>
<feature type="transmembrane region" description="Helical" evidence="5">
    <location>
        <begin position="117"/>
        <end position="150"/>
    </location>
</feature>
<gene>
    <name evidence="6" type="ORF">PCAL00307_LOCUS18799</name>
    <name evidence="7" type="ORF">PECAL_5P12660</name>
</gene>
<comment type="similarity">
    <text evidence="5">Belongs to the PRA1 family.</text>
</comment>
<sequence>MFQELLSTDGLAELQDTWRRFDLHYAGARPWGEFFEQFKPTARDLDTRMATNWLHYKANYAQLTTLVVALGLLWWPTSLFALCVAAIASTASVTACPGRRILMIGSYSVKLTTKNRALAAAVAAPLTLIFFGVLTWIALVFSFALVLPVAHMALRPRSLSARYNAASDEVRALFSAAPAASHEEDAEAGVVRDDVPVRARAPRGVAESKG</sequence>
<evidence type="ECO:0000256" key="4">
    <source>
        <dbReference type="ARBA" id="ARBA00023136"/>
    </source>
</evidence>
<dbReference type="Proteomes" id="UP000789595">
    <property type="component" value="Unassembled WGS sequence"/>
</dbReference>
<dbReference type="PANTHER" id="PTHR19317:SF0">
    <property type="entry name" value="PRENYLATED RAB ACCEPTOR PROTEIN 1"/>
    <property type="match status" value="1"/>
</dbReference>
<keyword evidence="8" id="KW-1185">Reference proteome</keyword>
<reference evidence="6" key="1">
    <citation type="submission" date="2021-01" db="EMBL/GenBank/DDBJ databases">
        <authorList>
            <person name="Corre E."/>
            <person name="Pelletier E."/>
            <person name="Niang G."/>
            <person name="Scheremetjew M."/>
            <person name="Finn R."/>
            <person name="Kale V."/>
            <person name="Holt S."/>
            <person name="Cochrane G."/>
            <person name="Meng A."/>
            <person name="Brown T."/>
            <person name="Cohen L."/>
        </authorList>
    </citation>
    <scope>NUCLEOTIDE SEQUENCE</scope>
    <source>
        <strain evidence="6">CCMP1756</strain>
    </source>
</reference>